<name>A0ABX5CKZ8_9ALTE</name>
<dbReference type="Gene3D" id="3.30.70.270">
    <property type="match status" value="1"/>
</dbReference>
<dbReference type="InterPro" id="IPR050469">
    <property type="entry name" value="Diguanylate_Cyclase"/>
</dbReference>
<organism evidence="6 7">
    <name type="scientific">Alteromonas gracilis</name>
    <dbReference type="NCBI Taxonomy" id="1479524"/>
    <lineage>
        <taxon>Bacteria</taxon>
        <taxon>Pseudomonadati</taxon>
        <taxon>Pseudomonadota</taxon>
        <taxon>Gammaproteobacteria</taxon>
        <taxon>Alteromonadales</taxon>
        <taxon>Alteromonadaceae</taxon>
        <taxon>Alteromonas/Salinimonas group</taxon>
        <taxon>Alteromonas</taxon>
    </lineage>
</organism>
<gene>
    <name evidence="6" type="ORF">C6Y39_13585</name>
</gene>
<dbReference type="InterPro" id="IPR000160">
    <property type="entry name" value="GGDEF_dom"/>
</dbReference>
<dbReference type="EC" id="2.7.7.65" evidence="1"/>
<dbReference type="NCBIfam" id="TIGR00254">
    <property type="entry name" value="GGDEF"/>
    <property type="match status" value="1"/>
</dbReference>
<keyword evidence="3" id="KW-0472">Membrane</keyword>
<dbReference type="PROSITE" id="PS50887">
    <property type="entry name" value="GGDEF"/>
    <property type="match status" value="1"/>
</dbReference>
<feature type="transmembrane region" description="Helical" evidence="3">
    <location>
        <begin position="454"/>
        <end position="474"/>
    </location>
</feature>
<feature type="domain" description="GGDEF" evidence="5">
    <location>
        <begin position="510"/>
        <end position="641"/>
    </location>
</feature>
<dbReference type="SUPFAM" id="SSF55073">
    <property type="entry name" value="Nucleotide cyclase"/>
    <property type="match status" value="1"/>
</dbReference>
<keyword evidence="4" id="KW-0732">Signal</keyword>
<dbReference type="SMART" id="SM00267">
    <property type="entry name" value="GGDEF"/>
    <property type="match status" value="1"/>
</dbReference>
<keyword evidence="3" id="KW-1133">Transmembrane helix</keyword>
<dbReference type="InterPro" id="IPR043128">
    <property type="entry name" value="Rev_trsase/Diguanyl_cyclase"/>
</dbReference>
<proteinExistence type="predicted"/>
<dbReference type="InterPro" id="IPR011990">
    <property type="entry name" value="TPR-like_helical_dom_sf"/>
</dbReference>
<accession>A0ABX5CKZ8</accession>
<dbReference type="Pfam" id="PF00990">
    <property type="entry name" value="GGDEF"/>
    <property type="match status" value="1"/>
</dbReference>
<feature type="signal peptide" evidence="4">
    <location>
        <begin position="1"/>
        <end position="26"/>
    </location>
</feature>
<dbReference type="EMBL" id="PVNO01000027">
    <property type="protein sequence ID" value="PRO68083.1"/>
    <property type="molecule type" value="Genomic_DNA"/>
</dbReference>
<evidence type="ECO:0000256" key="3">
    <source>
        <dbReference type="SAM" id="Phobius"/>
    </source>
</evidence>
<dbReference type="SUPFAM" id="SSF48452">
    <property type="entry name" value="TPR-like"/>
    <property type="match status" value="1"/>
</dbReference>
<reference evidence="7" key="1">
    <citation type="journal article" date="2020" name="Int. J. Syst. Evol. Microbiol.">
        <title>Alteromonas alba sp. nov., a marine bacterium isolated from the seawater of the West Pacific Ocean.</title>
        <authorList>
            <person name="Sun C."/>
            <person name="Wu Y.-H."/>
            <person name="Xamxidin M."/>
            <person name="Cheng H."/>
            <person name="Xu X.-W."/>
        </authorList>
    </citation>
    <scope>NUCLEOTIDE SEQUENCE [LARGE SCALE GENOMIC DNA]</scope>
    <source>
        <strain evidence="7">9a2</strain>
    </source>
</reference>
<dbReference type="Proteomes" id="UP000239539">
    <property type="component" value="Unassembled WGS sequence"/>
</dbReference>
<dbReference type="InterPro" id="IPR029787">
    <property type="entry name" value="Nucleotide_cyclase"/>
</dbReference>
<protein>
    <recommendedName>
        <fullName evidence="1">diguanylate cyclase</fullName>
        <ecNumber evidence="1">2.7.7.65</ecNumber>
    </recommendedName>
</protein>
<sequence>MPLNKLKVFIISILPCFALHVSEAIAQDLTKLSRYDQVTYRAITLWSNNNEQLNNELSDQIKSSGLPRDDSSLGLIFKHLIWEGFNGDKAVENWFSRPSRLIDTDDWDALKSLDAELYAGVRSYFIYSSSARHDGHEQQVSPAIEKLRRLKSEMLEASNSKAVALVSAWLGNEFQSKSHIDALVEFKYSFNYLNVEKKDSFKAMLTQREIAAYIANILIELQLYSEALQYADYILSIVPVSERYSVDYIASVQALTQLGRFSEALAKSESAVELATEQDDTDNLIVALILNLSVYTHYMTEAEVDKIRGLAGRIAAVVETSTSNSSSPMIEAYIQTALTLIEALDGNDPVRFSEEVDTLTEKYETWAALHPSPTDINLRLYQNLQRIYEVKGNYKKAYQFATKYRSLKLDRNQLISSSNANLGNDFLSKEIEITELKNIKINREKDQLTNQANFLKSILFGGLAIILGFTTLWYRRRHNISKALADVDSLTGAYTRRAINSWLNFISPEQVNCAVLLDVDHFKKINDNYGHNLGDEVLKTLSQIIITRIRKIDRLCRYGGEEFLLVIQATDISEAKAIINAIRKEVEGIEYWGEQEVPFNVSFSAGIVTFKSTDKIESVLERADHLLYEAKRTGRAKTLTE</sequence>
<dbReference type="CDD" id="cd01949">
    <property type="entry name" value="GGDEF"/>
    <property type="match status" value="1"/>
</dbReference>
<evidence type="ECO:0000256" key="1">
    <source>
        <dbReference type="ARBA" id="ARBA00012528"/>
    </source>
</evidence>
<evidence type="ECO:0000256" key="2">
    <source>
        <dbReference type="ARBA" id="ARBA00034247"/>
    </source>
</evidence>
<evidence type="ECO:0000256" key="4">
    <source>
        <dbReference type="SAM" id="SignalP"/>
    </source>
</evidence>
<evidence type="ECO:0000313" key="7">
    <source>
        <dbReference type="Proteomes" id="UP000239539"/>
    </source>
</evidence>
<evidence type="ECO:0000259" key="5">
    <source>
        <dbReference type="PROSITE" id="PS50887"/>
    </source>
</evidence>
<comment type="caution">
    <text evidence="6">The sequence shown here is derived from an EMBL/GenBank/DDBJ whole genome shotgun (WGS) entry which is preliminary data.</text>
</comment>
<dbReference type="PANTHER" id="PTHR45138">
    <property type="entry name" value="REGULATORY COMPONENTS OF SENSORY TRANSDUCTION SYSTEM"/>
    <property type="match status" value="1"/>
</dbReference>
<keyword evidence="3" id="KW-0812">Transmembrane</keyword>
<evidence type="ECO:0000313" key="6">
    <source>
        <dbReference type="EMBL" id="PRO68083.1"/>
    </source>
</evidence>
<comment type="catalytic activity">
    <reaction evidence="2">
        <text>2 GTP = 3',3'-c-di-GMP + 2 diphosphate</text>
        <dbReference type="Rhea" id="RHEA:24898"/>
        <dbReference type="ChEBI" id="CHEBI:33019"/>
        <dbReference type="ChEBI" id="CHEBI:37565"/>
        <dbReference type="ChEBI" id="CHEBI:58805"/>
        <dbReference type="EC" id="2.7.7.65"/>
    </reaction>
</comment>
<dbReference type="RefSeq" id="WP_105931800.1">
    <property type="nucleotide sequence ID" value="NZ_PVNO01000027.1"/>
</dbReference>
<dbReference type="Gene3D" id="1.25.40.10">
    <property type="entry name" value="Tetratricopeptide repeat domain"/>
    <property type="match status" value="1"/>
</dbReference>
<dbReference type="PANTHER" id="PTHR45138:SF9">
    <property type="entry name" value="DIGUANYLATE CYCLASE DGCM-RELATED"/>
    <property type="match status" value="1"/>
</dbReference>
<feature type="chain" id="PRO_5046758354" description="diguanylate cyclase" evidence="4">
    <location>
        <begin position="27"/>
        <end position="641"/>
    </location>
</feature>
<keyword evidence="7" id="KW-1185">Reference proteome</keyword>